<dbReference type="Gene3D" id="3.30.460.10">
    <property type="entry name" value="Beta Polymerase, domain 2"/>
    <property type="match status" value="1"/>
</dbReference>
<reference evidence="1" key="1">
    <citation type="submission" date="2022-06" db="EMBL/GenBank/DDBJ databases">
        <title>Akkermansia biwalacus sp. nov., an anaerobic mucin-degrading bacterium isolated from human intestine.</title>
        <authorList>
            <person name="Kobayashi Y."/>
            <person name="Inoue S."/>
            <person name="Kawahara T."/>
            <person name="Kohda N."/>
        </authorList>
    </citation>
    <scope>NUCLEOTIDE SEQUENCE</scope>
    <source>
        <strain evidence="1">WON2089</strain>
    </source>
</reference>
<gene>
    <name evidence="1" type="ORF">Abiwalacus_21320</name>
</gene>
<dbReference type="PANTHER" id="PTHR34822:SF1">
    <property type="entry name" value="GRPB FAMILY PROTEIN"/>
    <property type="match status" value="1"/>
</dbReference>
<sequence>MSSSLPDEAVLSRMSHEELWRLFPIILSGSREEWAELYRRERDLLAEAVDRTHIARISHIGSTAVPGLDAKPTIDILMEVSPDSFVFKTPPLLRKCGYMETHRDEERMGLVMVKGYTAEGFRGQAFHLHVRPWRDWDELYFRDYLAAHPKEAQKYAELKRSLKEKFEFNRDAYTEGKTKIITAMTRRAREEMPGRYVP</sequence>
<dbReference type="Proteomes" id="UP001062263">
    <property type="component" value="Chromosome"/>
</dbReference>
<evidence type="ECO:0000313" key="2">
    <source>
        <dbReference type="Proteomes" id="UP001062263"/>
    </source>
</evidence>
<protein>
    <recommendedName>
        <fullName evidence="3">GrpB family protein</fullName>
    </recommendedName>
</protein>
<dbReference type="PANTHER" id="PTHR34822">
    <property type="entry name" value="GRPB DOMAIN PROTEIN (AFU_ORTHOLOGUE AFUA_1G01530)"/>
    <property type="match status" value="1"/>
</dbReference>
<accession>A0ABM7ZIM3</accession>
<organism evidence="1 2">
    <name type="scientific">Akkermansia biwaensis</name>
    <dbReference type="NCBI Taxonomy" id="2946555"/>
    <lineage>
        <taxon>Bacteria</taxon>
        <taxon>Pseudomonadati</taxon>
        <taxon>Verrucomicrobiota</taxon>
        <taxon>Verrucomicrobiia</taxon>
        <taxon>Verrucomicrobiales</taxon>
        <taxon>Akkermansiaceae</taxon>
        <taxon>Akkermansia</taxon>
    </lineage>
</organism>
<evidence type="ECO:0000313" key="1">
    <source>
        <dbReference type="EMBL" id="BDL44558.1"/>
    </source>
</evidence>
<dbReference type="InterPro" id="IPR007344">
    <property type="entry name" value="GrpB/CoaE"/>
</dbReference>
<dbReference type="Pfam" id="PF04229">
    <property type="entry name" value="GrpB"/>
    <property type="match status" value="1"/>
</dbReference>
<keyword evidence="2" id="KW-1185">Reference proteome</keyword>
<dbReference type="RefSeq" id="WP_215434007.1">
    <property type="nucleotide sequence ID" value="NZ_AP025943.1"/>
</dbReference>
<dbReference type="EMBL" id="AP025943">
    <property type="protein sequence ID" value="BDL44558.1"/>
    <property type="molecule type" value="Genomic_DNA"/>
</dbReference>
<dbReference type="SUPFAM" id="SSF81301">
    <property type="entry name" value="Nucleotidyltransferase"/>
    <property type="match status" value="1"/>
</dbReference>
<dbReference type="InterPro" id="IPR043519">
    <property type="entry name" value="NT_sf"/>
</dbReference>
<proteinExistence type="predicted"/>
<evidence type="ECO:0008006" key="3">
    <source>
        <dbReference type="Google" id="ProtNLM"/>
    </source>
</evidence>
<name>A0ABM7ZIM3_9BACT</name>